<name>A0A078B064_STYLE</name>
<evidence type="ECO:0000256" key="3">
    <source>
        <dbReference type="ARBA" id="ARBA00022824"/>
    </source>
</evidence>
<dbReference type="SUPFAM" id="SSF49899">
    <property type="entry name" value="Concanavalin A-like lectins/glucanases"/>
    <property type="match status" value="1"/>
</dbReference>
<evidence type="ECO:0000256" key="4">
    <source>
        <dbReference type="PIRSR" id="PIRSR601580-3"/>
    </source>
</evidence>
<comment type="subcellular location">
    <subcellularLocation>
        <location evidence="1">Endoplasmic reticulum</location>
    </subcellularLocation>
</comment>
<evidence type="ECO:0000313" key="6">
    <source>
        <dbReference type="EMBL" id="CDW86807.1"/>
    </source>
</evidence>
<proteinExistence type="inferred from homology"/>
<dbReference type="GO" id="GO:0051082">
    <property type="term" value="F:unfolded protein binding"/>
    <property type="evidence" value="ECO:0007669"/>
    <property type="project" value="InterPro"/>
</dbReference>
<comment type="similarity">
    <text evidence="2 5">Belongs to the calreticulin family.</text>
</comment>
<evidence type="ECO:0000256" key="2">
    <source>
        <dbReference type="ARBA" id="ARBA00010983"/>
    </source>
</evidence>
<dbReference type="Pfam" id="PF00262">
    <property type="entry name" value="Calreticulin"/>
    <property type="match status" value="1"/>
</dbReference>
<dbReference type="GO" id="GO:0005509">
    <property type="term" value="F:calcium ion binding"/>
    <property type="evidence" value="ECO:0007669"/>
    <property type="project" value="InterPro"/>
</dbReference>
<dbReference type="Gene3D" id="2.60.120.200">
    <property type="match status" value="1"/>
</dbReference>
<dbReference type="InterPro" id="IPR013320">
    <property type="entry name" value="ConA-like_dom_sf"/>
</dbReference>
<protein>
    <submittedName>
        <fullName evidence="6">Calreticulin</fullName>
    </submittedName>
</protein>
<keyword evidence="5" id="KW-0143">Chaperone</keyword>
<keyword evidence="7" id="KW-1185">Reference proteome</keyword>
<dbReference type="GO" id="GO:0005783">
    <property type="term" value="C:endoplasmic reticulum"/>
    <property type="evidence" value="ECO:0007669"/>
    <property type="project" value="UniProtKB-SubCell"/>
</dbReference>
<sequence length="298" mass="35412">MMPGTLIDNYEVGGGITTKTENEQSLYLVQTKFEKSFSNSKNDMIFQFNYRYQDLIDCSVLRLSLIKDDFSLNEIQPEKKLPLQVKLQLCGSFQTLSIDLNYEEKNLQWLRNVRAPRQNLKNLFEPHLIRISIYQNRTYKVQIDQEIIVNEEFLNGWNIVGPTYLVKQKEIEPRNYRVYEMKQEKQETAYEEIVLYGEDEKEFGKIRSRQIDVMKQQNDFDNIQVTARQSLQLREKNRDFSPSRHQNAHIIGNINGIQVIVEENHKSFLIDNVLLTDDLDYADQKKAFIEKMYKRVQY</sequence>
<dbReference type="OrthoDB" id="1938156at2759"/>
<dbReference type="AlphaFoldDB" id="A0A078B064"/>
<dbReference type="Proteomes" id="UP000039865">
    <property type="component" value="Unassembled WGS sequence"/>
</dbReference>
<dbReference type="EMBL" id="CCKQ01014995">
    <property type="protein sequence ID" value="CDW86807.1"/>
    <property type="molecule type" value="Genomic_DNA"/>
</dbReference>
<gene>
    <name evidence="6" type="primary">Contig8228.g8773</name>
    <name evidence="6" type="ORF">STYLEM_15906</name>
</gene>
<dbReference type="GO" id="GO:0006457">
    <property type="term" value="P:protein folding"/>
    <property type="evidence" value="ECO:0007669"/>
    <property type="project" value="InterPro"/>
</dbReference>
<evidence type="ECO:0000256" key="1">
    <source>
        <dbReference type="ARBA" id="ARBA00004240"/>
    </source>
</evidence>
<keyword evidence="4" id="KW-1015">Disulfide bond</keyword>
<accession>A0A078B064</accession>
<evidence type="ECO:0000256" key="5">
    <source>
        <dbReference type="RuleBase" id="RU362126"/>
    </source>
</evidence>
<feature type="disulfide bond" evidence="4">
    <location>
        <begin position="58"/>
        <end position="90"/>
    </location>
</feature>
<evidence type="ECO:0000313" key="7">
    <source>
        <dbReference type="Proteomes" id="UP000039865"/>
    </source>
</evidence>
<organism evidence="6 7">
    <name type="scientific">Stylonychia lemnae</name>
    <name type="common">Ciliate</name>
    <dbReference type="NCBI Taxonomy" id="5949"/>
    <lineage>
        <taxon>Eukaryota</taxon>
        <taxon>Sar</taxon>
        <taxon>Alveolata</taxon>
        <taxon>Ciliophora</taxon>
        <taxon>Intramacronucleata</taxon>
        <taxon>Spirotrichea</taxon>
        <taxon>Stichotrichia</taxon>
        <taxon>Sporadotrichida</taxon>
        <taxon>Oxytrichidae</taxon>
        <taxon>Stylonychinae</taxon>
        <taxon>Stylonychia</taxon>
    </lineage>
</organism>
<dbReference type="InterPro" id="IPR001580">
    <property type="entry name" value="Calret/calnex"/>
</dbReference>
<keyword evidence="3 5" id="KW-0256">Endoplasmic reticulum</keyword>
<dbReference type="InParanoid" id="A0A078B064"/>
<reference evidence="6 7" key="1">
    <citation type="submission" date="2014-06" db="EMBL/GenBank/DDBJ databases">
        <authorList>
            <person name="Swart Estienne"/>
        </authorList>
    </citation>
    <scope>NUCLEOTIDE SEQUENCE [LARGE SCALE GENOMIC DNA]</scope>
    <source>
        <strain evidence="6 7">130c</strain>
    </source>
</reference>